<dbReference type="EMBL" id="HBIV01051778">
    <property type="protein sequence ID" value="CAE0683759.1"/>
    <property type="molecule type" value="Transcribed_RNA"/>
</dbReference>
<name>A0A7S3ZHY9_9EUKA</name>
<dbReference type="InterPro" id="IPR040911">
    <property type="entry name" value="Exostosin_GT47"/>
</dbReference>
<dbReference type="Pfam" id="PF03016">
    <property type="entry name" value="Exostosin_GT47"/>
    <property type="match status" value="1"/>
</dbReference>
<gene>
    <name evidence="3" type="ORF">LGLO00237_LOCUS35547</name>
</gene>
<accession>A0A7S3ZHY9</accession>
<evidence type="ECO:0000313" key="3">
    <source>
        <dbReference type="EMBL" id="CAE0683759.1"/>
    </source>
</evidence>
<reference evidence="3" key="1">
    <citation type="submission" date="2021-01" db="EMBL/GenBank/DDBJ databases">
        <authorList>
            <person name="Corre E."/>
            <person name="Pelletier E."/>
            <person name="Niang G."/>
            <person name="Scheremetjew M."/>
            <person name="Finn R."/>
            <person name="Kale V."/>
            <person name="Holt S."/>
            <person name="Cochrane G."/>
            <person name="Meng A."/>
            <person name="Brown T."/>
            <person name="Cohen L."/>
        </authorList>
    </citation>
    <scope>NUCLEOTIDE SEQUENCE</scope>
    <source>
        <strain evidence="3">CCCM811</strain>
    </source>
</reference>
<feature type="chain" id="PRO_5031364015" description="Exostosin GT47 domain-containing protein" evidence="1">
    <location>
        <begin position="22"/>
        <end position="385"/>
    </location>
</feature>
<keyword evidence="1" id="KW-0732">Signal</keyword>
<evidence type="ECO:0000259" key="2">
    <source>
        <dbReference type="Pfam" id="PF03016"/>
    </source>
</evidence>
<sequence length="385" mass="43623">MPRPAPWILAACIFFAPMLTATWVETRYAGEVVKAAASLVRGDDASDQPPPWSPFAYEREGCGGYHVQHTAFWNASRQEAASMVGKKPSPFACRVQKWPASIVKAVARLDHSKRFRFMFSGGLCRGYREDLLVKIQRRKWVCEPTDHHLPILPRGTTGPHFLTFHCHVFCVMLWVYEFFTLAQHHVCMSQVLDFVKDHFRDDDYLQFSDMGANYTRMGSFDKTVPGVAGRSTMEAKVYFDADYWQTLAWSNFTLCPGGDSAWSLRFFEAILAGSIPVIHNVEQDFSCTSVEEKSIGYKFYTLKDVHDISGLEYRADWAAHNQKLFRRYNTFMEGDNTTPHFKGVRNPPGGPLDSGCNDVVKTNVKLDYAHVNGVLDSCNQAVVIN</sequence>
<organism evidence="3">
    <name type="scientific">Lotharella globosa</name>
    <dbReference type="NCBI Taxonomy" id="91324"/>
    <lineage>
        <taxon>Eukaryota</taxon>
        <taxon>Sar</taxon>
        <taxon>Rhizaria</taxon>
        <taxon>Cercozoa</taxon>
        <taxon>Chlorarachniophyceae</taxon>
        <taxon>Lotharella</taxon>
    </lineage>
</organism>
<protein>
    <recommendedName>
        <fullName evidence="2">Exostosin GT47 domain-containing protein</fullName>
    </recommendedName>
</protein>
<dbReference type="AlphaFoldDB" id="A0A7S3ZHY9"/>
<proteinExistence type="predicted"/>
<feature type="signal peptide" evidence="1">
    <location>
        <begin position="1"/>
        <end position="21"/>
    </location>
</feature>
<feature type="domain" description="Exostosin GT47" evidence="2">
    <location>
        <begin position="238"/>
        <end position="279"/>
    </location>
</feature>
<evidence type="ECO:0000256" key="1">
    <source>
        <dbReference type="SAM" id="SignalP"/>
    </source>
</evidence>